<evidence type="ECO:0000313" key="1">
    <source>
        <dbReference type="EMBL" id="CAF0818315.1"/>
    </source>
</evidence>
<dbReference type="Proteomes" id="UP000663832">
    <property type="component" value="Unassembled WGS sequence"/>
</dbReference>
<dbReference type="EMBL" id="CAJNOI010000017">
    <property type="protein sequence ID" value="CAF0818315.1"/>
    <property type="molecule type" value="Genomic_DNA"/>
</dbReference>
<sequence>MNTSLSRKQCSHRFINQSSGKCLHCGSTEISIESPPPPPSPLIIQQEYPLNTIDDNSLEIEHYERLVLMVDEWKKTMTNRIETIYKSKIERLRDEFERKQAVRRRFIAEQNKIETNDIEHEQIELKNINFQFVNHSAIDTEYTLMAASCETILVHDGRVFKLFDKNLNPLIALDLTTSMRERSKVVDLCYVTYLSSYLILYEQGLWQFQPGSNANLVTQIKRRGYISLTANTKDLFMLDTDGTIEQRSLVSWTFLRRYTKQHLLTDYINDHLLSIRFHTIDYTTLIAIVRATNNRRCLMIYKHFGSNTFKFLDRILFSNINIYTISPIHMSHAWILTTCEKQSFFFLDDKREYNQRDQQQIWFDIDFNYRIKHAIPFGSNQRSIIVRTIKPSQIRLYNF</sequence>
<dbReference type="AlphaFoldDB" id="A0A815N9J5"/>
<organism evidence="2 3">
    <name type="scientific">Adineta steineri</name>
    <dbReference type="NCBI Taxonomy" id="433720"/>
    <lineage>
        <taxon>Eukaryota</taxon>
        <taxon>Metazoa</taxon>
        <taxon>Spiralia</taxon>
        <taxon>Gnathifera</taxon>
        <taxon>Rotifera</taxon>
        <taxon>Eurotatoria</taxon>
        <taxon>Bdelloidea</taxon>
        <taxon>Adinetida</taxon>
        <taxon>Adinetidae</taxon>
        <taxon>Adineta</taxon>
    </lineage>
</organism>
<reference evidence="2" key="1">
    <citation type="submission" date="2021-02" db="EMBL/GenBank/DDBJ databases">
        <authorList>
            <person name="Nowell W R."/>
        </authorList>
    </citation>
    <scope>NUCLEOTIDE SEQUENCE</scope>
</reference>
<dbReference type="Proteomes" id="UP000663877">
    <property type="component" value="Unassembled WGS sequence"/>
</dbReference>
<gene>
    <name evidence="1" type="ORF">BJG266_LOCUS6115</name>
    <name evidence="2" type="ORF">QVE165_LOCUS38902</name>
</gene>
<accession>A0A815N9J5</accession>
<dbReference type="EMBL" id="CAJNOM010000425">
    <property type="protein sequence ID" value="CAF1430232.1"/>
    <property type="molecule type" value="Genomic_DNA"/>
</dbReference>
<dbReference type="OrthoDB" id="9994866at2759"/>
<keyword evidence="3" id="KW-1185">Reference proteome</keyword>
<evidence type="ECO:0000313" key="2">
    <source>
        <dbReference type="EMBL" id="CAF1430232.1"/>
    </source>
</evidence>
<comment type="caution">
    <text evidence="2">The sequence shown here is derived from an EMBL/GenBank/DDBJ whole genome shotgun (WGS) entry which is preliminary data.</text>
</comment>
<evidence type="ECO:0000313" key="3">
    <source>
        <dbReference type="Proteomes" id="UP000663832"/>
    </source>
</evidence>
<name>A0A815N9J5_9BILA</name>
<protein>
    <submittedName>
        <fullName evidence="2">Uncharacterized protein</fullName>
    </submittedName>
</protein>
<proteinExistence type="predicted"/>